<dbReference type="EMBL" id="CP003481">
    <property type="protein sequence ID" value="AFI06509.1"/>
    <property type="molecule type" value="Genomic_DNA"/>
</dbReference>
<keyword evidence="3" id="KW-1185">Reference proteome</keyword>
<feature type="coiled-coil region" evidence="1">
    <location>
        <begin position="76"/>
        <end position="111"/>
    </location>
</feature>
<sequence>MVTKARNTWFDFKKNFLDIYNFFGGNTQSFAYYNKFMNELSQANSLAELENNTNLDNFSKLFVESLKDLELSHSFGNVLQEELKDLKQKLHENELKDNELAQQELEKYALESENKALKQYYESQNPDAMYEQQATQEQRNNSFSQNFLDELKDLSQIYENANTKQEISHQTQNTLTHAENVSQIEEENPKIKETKKEAKENDNANSHEHITSINSLLKFFDKQAENNKNQSLNKKDFIKSFLEHCEKGMNTKEMQVLFLLYHKDPSKLFKEHKDMIEQGLLKALDNPKLLQADPLRSVIKLHLEHNDKLPSYIEKVTHEEKLNLIEHFSKNALDKQILGKNKDAFLNDTDLEKQVTQEIKGNDSNAIGGFNASKEELEWANSILSDKQKPLQTYSLNQAPLKSVQQTGQFNAYTQANKQPVYQSRNHNIGGRDM</sequence>
<evidence type="ECO:0000256" key="1">
    <source>
        <dbReference type="SAM" id="Coils"/>
    </source>
</evidence>
<dbReference type="PATRIC" id="fig|1163745.3.peg.1602"/>
<protein>
    <submittedName>
        <fullName evidence="2">Uncharacterized protein</fullName>
    </submittedName>
</protein>
<reference evidence="2 3" key="1">
    <citation type="journal article" date="2013" name="PLoS ONE">
        <title>Sequence Divergence and Conservation in Genomes ofHelicobacter cetorum Strains from a Dolphin and a Whale.</title>
        <authorList>
            <person name="Kersulyte D."/>
            <person name="Rossi M."/>
            <person name="Berg D.E."/>
        </authorList>
    </citation>
    <scope>NUCLEOTIDE SEQUENCE [LARGE SCALE GENOMIC DNA]</scope>
    <source>
        <strain evidence="2 3">MIT 99-5656</strain>
    </source>
</reference>
<dbReference type="OrthoDB" id="5323413at2"/>
<feature type="coiled-coil region" evidence="1">
    <location>
        <begin position="144"/>
        <end position="201"/>
    </location>
</feature>
<proteinExistence type="predicted"/>
<dbReference type="AlphaFoldDB" id="I0EU90"/>
<dbReference type="HOGENOM" id="CLU_031698_0_0_7"/>
<evidence type="ECO:0000313" key="3">
    <source>
        <dbReference type="Proteomes" id="UP000005013"/>
    </source>
</evidence>
<dbReference type="KEGG" id="hcm:HCD_07610"/>
<name>I0EU90_HELCM</name>
<dbReference type="STRING" id="1163745.HCD_07610"/>
<gene>
    <name evidence="2" type="ordered locus">HCD_07610</name>
</gene>
<accession>I0EU90</accession>
<dbReference type="RefSeq" id="WP_014659988.1">
    <property type="nucleotide sequence ID" value="NC_017735.1"/>
</dbReference>
<keyword evidence="1" id="KW-0175">Coiled coil</keyword>
<evidence type="ECO:0000313" key="2">
    <source>
        <dbReference type="EMBL" id="AFI06509.1"/>
    </source>
</evidence>
<organism evidence="2 3">
    <name type="scientific">Helicobacter cetorum (strain ATCC BAA-540 / CCUG 52418 / MIT 99-5656)</name>
    <dbReference type="NCBI Taxonomy" id="1163745"/>
    <lineage>
        <taxon>Bacteria</taxon>
        <taxon>Pseudomonadati</taxon>
        <taxon>Campylobacterota</taxon>
        <taxon>Epsilonproteobacteria</taxon>
        <taxon>Campylobacterales</taxon>
        <taxon>Helicobacteraceae</taxon>
        <taxon>Helicobacter</taxon>
    </lineage>
</organism>
<dbReference type="Proteomes" id="UP000005013">
    <property type="component" value="Chromosome"/>
</dbReference>